<evidence type="ECO:0000256" key="4">
    <source>
        <dbReference type="ARBA" id="ARBA00022960"/>
    </source>
</evidence>
<proteinExistence type="inferred from homology"/>
<evidence type="ECO:0000256" key="5">
    <source>
        <dbReference type="ARBA" id="ARBA00022984"/>
    </source>
</evidence>
<accession>A0A4R3KTJ9</accession>
<reference evidence="10 11" key="1">
    <citation type="submission" date="2019-03" db="EMBL/GenBank/DDBJ databases">
        <title>Genomic Encyclopedia of Type Strains, Phase IV (KMG-IV): sequencing the most valuable type-strain genomes for metagenomic binning, comparative biology and taxonomic classification.</title>
        <authorList>
            <person name="Goeker M."/>
        </authorList>
    </citation>
    <scope>NUCLEOTIDE SEQUENCE [LARGE SCALE GENOMIC DNA]</scope>
    <source>
        <strain evidence="10 11">DSM 21100</strain>
    </source>
</reference>
<keyword evidence="3" id="KW-0808">Transferase</keyword>
<organism evidence="10 11">
    <name type="scientific">Anseongella ginsenosidimutans</name>
    <dbReference type="NCBI Taxonomy" id="496056"/>
    <lineage>
        <taxon>Bacteria</taxon>
        <taxon>Pseudomonadati</taxon>
        <taxon>Bacteroidota</taxon>
        <taxon>Sphingobacteriia</taxon>
        <taxon>Sphingobacteriales</taxon>
        <taxon>Sphingobacteriaceae</taxon>
        <taxon>Anseongella</taxon>
    </lineage>
</organism>
<feature type="active site" description="Proton donor/acceptor" evidence="7">
    <location>
        <position position="415"/>
    </location>
</feature>
<keyword evidence="6 7" id="KW-0961">Cell wall biogenesis/degradation</keyword>
<evidence type="ECO:0000256" key="8">
    <source>
        <dbReference type="SAM" id="MobiDB-lite"/>
    </source>
</evidence>
<keyword evidence="11" id="KW-1185">Reference proteome</keyword>
<dbReference type="Gene3D" id="2.40.440.10">
    <property type="entry name" value="L,D-transpeptidase catalytic domain-like"/>
    <property type="match status" value="1"/>
</dbReference>
<dbReference type="GO" id="GO:0071555">
    <property type="term" value="P:cell wall organization"/>
    <property type="evidence" value="ECO:0007669"/>
    <property type="project" value="UniProtKB-UniRule"/>
</dbReference>
<dbReference type="AlphaFoldDB" id="A0A4R3KTJ9"/>
<dbReference type="SUPFAM" id="SSF141523">
    <property type="entry name" value="L,D-transpeptidase catalytic domain-like"/>
    <property type="match status" value="1"/>
</dbReference>
<sequence length="522" mass="57825">MKNTHSYFTIFLLLAVSFTSCRKSEQDIGTVLFREFRNPVLKETGPAEIAPYLERMLREKKLKHGKLIAAFYQGRGYSPVLLKKYLPGEGLGTLIGYLEKAGEHGLNPALFQPGQIRRLQDSLSNEESVSTPEAAAPLVAELELQVAASLAAYGNALQFGFTNPADIFPRYYIETTRPDSTSLTKMFAASDLEALLDSIQPTGNAYKALQDALAGSGTGKTHLAGAGDNKETENTDTPGTAASDHSAPADKDSSGAGEVRRRALLANLERLRWKNKPEKEKYVLVNIADFRLHVVENGVPGLNMKVCVGEPAKRWQTPQLNSLIERVQVNPIWHIPESIASNEIIEKAAADPYYLENSNIDVYKNGEIVADSREIDWESVSQEDLPYSFKQRPGSQNALGKIKFLFDNQSSVYLHDTPAKAAFDQDMRAVSHGCVRVEKPLELAHALFGNGNKFEMIKTEMGRDNPEARNIELSQQVPVYLVYATCWLDNEGNIQYRPDVYGLDKIVVSHLQAEDNGPPPSR</sequence>
<dbReference type="InterPro" id="IPR005490">
    <property type="entry name" value="LD_TPept_cat_dom"/>
</dbReference>
<evidence type="ECO:0000259" key="9">
    <source>
        <dbReference type="PROSITE" id="PS52029"/>
    </source>
</evidence>
<dbReference type="PANTHER" id="PTHR41533:SF2">
    <property type="entry name" value="BLR7131 PROTEIN"/>
    <property type="match status" value="1"/>
</dbReference>
<dbReference type="EMBL" id="SMAD01000003">
    <property type="protein sequence ID" value="TCS88280.1"/>
    <property type="molecule type" value="Genomic_DNA"/>
</dbReference>
<feature type="active site" description="Nucleophile" evidence="7">
    <location>
        <position position="434"/>
    </location>
</feature>
<dbReference type="GO" id="GO:0016740">
    <property type="term" value="F:transferase activity"/>
    <property type="evidence" value="ECO:0007669"/>
    <property type="project" value="UniProtKB-KW"/>
</dbReference>
<evidence type="ECO:0000256" key="2">
    <source>
        <dbReference type="ARBA" id="ARBA00005992"/>
    </source>
</evidence>
<dbReference type="InterPro" id="IPR038063">
    <property type="entry name" value="Transpep_catalytic_dom"/>
</dbReference>
<evidence type="ECO:0000256" key="3">
    <source>
        <dbReference type="ARBA" id="ARBA00022679"/>
    </source>
</evidence>
<dbReference type="Pfam" id="PF20142">
    <property type="entry name" value="Scaffold"/>
    <property type="match status" value="1"/>
</dbReference>
<comment type="similarity">
    <text evidence="2">Belongs to the YkuD family.</text>
</comment>
<gene>
    <name evidence="10" type="ORF">EDD80_103142</name>
</gene>
<dbReference type="InterPro" id="IPR052905">
    <property type="entry name" value="LD-transpeptidase_YkuD-like"/>
</dbReference>
<dbReference type="CDD" id="cd16913">
    <property type="entry name" value="YkuD_like"/>
    <property type="match status" value="1"/>
</dbReference>
<dbReference type="PROSITE" id="PS52029">
    <property type="entry name" value="LD_TPASE"/>
    <property type="match status" value="1"/>
</dbReference>
<dbReference type="GO" id="GO:0004180">
    <property type="term" value="F:carboxypeptidase activity"/>
    <property type="evidence" value="ECO:0007669"/>
    <property type="project" value="UniProtKB-ARBA"/>
</dbReference>
<dbReference type="PROSITE" id="PS51257">
    <property type="entry name" value="PROKAR_LIPOPROTEIN"/>
    <property type="match status" value="1"/>
</dbReference>
<dbReference type="RefSeq" id="WP_225975074.1">
    <property type="nucleotide sequence ID" value="NZ_CP042432.1"/>
</dbReference>
<dbReference type="UniPathway" id="UPA00219"/>
<dbReference type="PANTHER" id="PTHR41533">
    <property type="entry name" value="L,D-TRANSPEPTIDASE HI_1667-RELATED"/>
    <property type="match status" value="1"/>
</dbReference>
<name>A0A4R3KTJ9_9SPHI</name>
<evidence type="ECO:0000256" key="1">
    <source>
        <dbReference type="ARBA" id="ARBA00004752"/>
    </source>
</evidence>
<protein>
    <submittedName>
        <fullName evidence="10">Murein L,D-transpeptidase YcbB/YkuD</fullName>
    </submittedName>
</protein>
<comment type="pathway">
    <text evidence="1 7">Cell wall biogenesis; peptidoglycan biosynthesis.</text>
</comment>
<comment type="caution">
    <text evidence="10">The sequence shown here is derived from an EMBL/GenBank/DDBJ whole genome shotgun (WGS) entry which is preliminary data.</text>
</comment>
<feature type="compositionally biased region" description="Basic and acidic residues" evidence="8">
    <location>
        <begin position="247"/>
        <end position="258"/>
    </location>
</feature>
<feature type="domain" description="L,D-TPase catalytic" evidence="9">
    <location>
        <begin position="281"/>
        <end position="457"/>
    </location>
</feature>
<dbReference type="InterPro" id="IPR045380">
    <property type="entry name" value="LD_TPept_scaffold_dom"/>
</dbReference>
<keyword evidence="5 7" id="KW-0573">Peptidoglycan synthesis</keyword>
<dbReference type="Proteomes" id="UP000295807">
    <property type="component" value="Unassembled WGS sequence"/>
</dbReference>
<dbReference type="Pfam" id="PF03734">
    <property type="entry name" value="YkuD"/>
    <property type="match status" value="1"/>
</dbReference>
<dbReference type="GO" id="GO:0008360">
    <property type="term" value="P:regulation of cell shape"/>
    <property type="evidence" value="ECO:0007669"/>
    <property type="project" value="UniProtKB-UniRule"/>
</dbReference>
<evidence type="ECO:0000256" key="6">
    <source>
        <dbReference type="ARBA" id="ARBA00023316"/>
    </source>
</evidence>
<evidence type="ECO:0000256" key="7">
    <source>
        <dbReference type="PROSITE-ProRule" id="PRU01373"/>
    </source>
</evidence>
<evidence type="ECO:0000313" key="11">
    <source>
        <dbReference type="Proteomes" id="UP000295807"/>
    </source>
</evidence>
<feature type="region of interest" description="Disordered" evidence="8">
    <location>
        <begin position="217"/>
        <end position="258"/>
    </location>
</feature>
<keyword evidence="4 7" id="KW-0133">Cell shape</keyword>
<dbReference type="GO" id="GO:0009252">
    <property type="term" value="P:peptidoglycan biosynthetic process"/>
    <property type="evidence" value="ECO:0007669"/>
    <property type="project" value="UniProtKB-UniPathway"/>
</dbReference>
<evidence type="ECO:0000313" key="10">
    <source>
        <dbReference type="EMBL" id="TCS88280.1"/>
    </source>
</evidence>